<dbReference type="PANTHER" id="PTHR44154:SF1">
    <property type="entry name" value="QUINONE OXIDOREDUCTASE"/>
    <property type="match status" value="1"/>
</dbReference>
<reference evidence="4 5" key="1">
    <citation type="submission" date="2021-08" db="EMBL/GenBank/DDBJ databases">
        <authorList>
            <person name="Ping M."/>
        </authorList>
    </citation>
    <scope>NUCLEOTIDE SEQUENCE [LARGE SCALE GENOMIC DNA]</scope>
    <source>
        <strain evidence="4 5">MG28</strain>
    </source>
</reference>
<dbReference type="InterPro" id="IPR011032">
    <property type="entry name" value="GroES-like_sf"/>
</dbReference>
<name>A0ABX8XJF5_9ACTN</name>
<evidence type="ECO:0000256" key="2">
    <source>
        <dbReference type="SAM" id="MobiDB-lite"/>
    </source>
</evidence>
<dbReference type="Gene3D" id="3.90.180.10">
    <property type="entry name" value="Medium-chain alcohol dehydrogenases, catalytic domain"/>
    <property type="match status" value="1"/>
</dbReference>
<dbReference type="InterPro" id="IPR051603">
    <property type="entry name" value="Zinc-ADH_QOR/CCCR"/>
</dbReference>
<dbReference type="SUPFAM" id="SSF50129">
    <property type="entry name" value="GroES-like"/>
    <property type="match status" value="1"/>
</dbReference>
<evidence type="ECO:0000313" key="4">
    <source>
        <dbReference type="EMBL" id="QYX75890.1"/>
    </source>
</evidence>
<keyword evidence="5" id="KW-1185">Reference proteome</keyword>
<evidence type="ECO:0000259" key="3">
    <source>
        <dbReference type="Pfam" id="PF08240"/>
    </source>
</evidence>
<dbReference type="EMBL" id="CP080647">
    <property type="protein sequence ID" value="QYX75890.1"/>
    <property type="molecule type" value="Genomic_DNA"/>
</dbReference>
<dbReference type="RefSeq" id="WP_220645039.1">
    <property type="nucleotide sequence ID" value="NZ_CP080647.1"/>
</dbReference>
<dbReference type="InterPro" id="IPR013154">
    <property type="entry name" value="ADH-like_N"/>
</dbReference>
<feature type="region of interest" description="Disordered" evidence="2">
    <location>
        <begin position="1"/>
        <end position="23"/>
    </location>
</feature>
<keyword evidence="1" id="KW-0521">NADP</keyword>
<organism evidence="4 5">
    <name type="scientific">Streptomyces akebiae</name>
    <dbReference type="NCBI Taxonomy" id="2865673"/>
    <lineage>
        <taxon>Bacteria</taxon>
        <taxon>Bacillati</taxon>
        <taxon>Actinomycetota</taxon>
        <taxon>Actinomycetes</taxon>
        <taxon>Kitasatosporales</taxon>
        <taxon>Streptomycetaceae</taxon>
        <taxon>Streptomyces</taxon>
    </lineage>
</organism>
<dbReference type="Proteomes" id="UP000827138">
    <property type="component" value="Chromosome"/>
</dbReference>
<protein>
    <submittedName>
        <fullName evidence="4">Alcohol dehydrogenase catalytic domain-containing protein</fullName>
    </submittedName>
</protein>
<proteinExistence type="predicted"/>
<evidence type="ECO:0000256" key="1">
    <source>
        <dbReference type="ARBA" id="ARBA00022857"/>
    </source>
</evidence>
<dbReference type="Pfam" id="PF08240">
    <property type="entry name" value="ADH_N"/>
    <property type="match status" value="1"/>
</dbReference>
<gene>
    <name evidence="4" type="ORF">K1J60_04610</name>
</gene>
<sequence>MVQTDFGGPEAVSPQGFPEPVRGPRDVLVEVVHRGLNRLDLPQRMGPGRVPGFRLPPVPGMDFAGTVVATGTAVSWVVPGDRDVLAARETIGKVVIEP</sequence>
<accession>A0ABX8XJF5</accession>
<feature type="domain" description="Alcohol dehydrogenase-like N-terminal" evidence="3">
    <location>
        <begin position="23"/>
        <end position="84"/>
    </location>
</feature>
<dbReference type="PANTHER" id="PTHR44154">
    <property type="entry name" value="QUINONE OXIDOREDUCTASE"/>
    <property type="match status" value="1"/>
</dbReference>
<evidence type="ECO:0000313" key="5">
    <source>
        <dbReference type="Proteomes" id="UP000827138"/>
    </source>
</evidence>